<reference evidence="3 4" key="1">
    <citation type="submission" date="2016-04" db="EMBL/GenBank/DDBJ databases">
        <title>Genome sequence of Clostridium magnum DSM 2767.</title>
        <authorList>
            <person name="Poehlein A."/>
            <person name="Uhlig R."/>
            <person name="Fischer R."/>
            <person name="Bahl H."/>
            <person name="Daniel R."/>
        </authorList>
    </citation>
    <scope>NUCLEOTIDE SEQUENCE [LARGE SCALE GENOMIC DNA]</scope>
    <source>
        <strain evidence="3 4">DSM 2767</strain>
    </source>
</reference>
<dbReference type="OrthoDB" id="2473368at2"/>
<evidence type="ECO:0000256" key="1">
    <source>
        <dbReference type="SAM" id="SignalP"/>
    </source>
</evidence>
<proteinExistence type="predicted"/>
<feature type="domain" description="YcdB/YcdC repeated" evidence="2">
    <location>
        <begin position="395"/>
        <end position="513"/>
    </location>
</feature>
<name>A0A162TCJ9_9CLOT</name>
<dbReference type="Proteomes" id="UP000076603">
    <property type="component" value="Unassembled WGS sequence"/>
</dbReference>
<evidence type="ECO:0000259" key="2">
    <source>
        <dbReference type="Pfam" id="PF16244"/>
    </source>
</evidence>
<accession>A0A162TCJ9</accession>
<dbReference type="STRING" id="1121326.CLMAG_22800"/>
<dbReference type="RefSeq" id="WP_066621981.1">
    <property type="nucleotide sequence ID" value="NZ_FQXL01000023.1"/>
</dbReference>
<dbReference type="Pfam" id="PF16244">
    <property type="entry name" value="DUF4901"/>
    <property type="match status" value="2"/>
</dbReference>
<comment type="caution">
    <text evidence="3">The sequence shown here is derived from an EMBL/GenBank/DDBJ whole genome shotgun (WGS) entry which is preliminary data.</text>
</comment>
<feature type="domain" description="YcdB/YcdC repeated" evidence="2">
    <location>
        <begin position="99"/>
        <end position="224"/>
    </location>
</feature>
<dbReference type="InterPro" id="IPR032599">
    <property type="entry name" value="YcdB/YcdC_rep_domain"/>
</dbReference>
<feature type="chain" id="PRO_5010193905" evidence="1">
    <location>
        <begin position="25"/>
        <end position="780"/>
    </location>
</feature>
<sequence>MKSKRMVVLVLTATLIVSTKSVFAQGINDTANNSKTISISSTNITTDKLSAVSEKEKAKISQDQAKQTAREVLKNYFETTIDDTKFQCNVNFNLAYNGAKTSTWDIHWYNPNEDKQVNIDVAIDGSTGKVLRVNKFEMIPNQTSLAIATITQEQAKDISEAFLKKINPKEFSETTLVKDNNSMISYGMNSYSFTYSRTINKIPCESNNIRVEVDGITGKIISYGIVWDSDLKVPSSDKVINQQEAQEIFDKDTKMNLVYNSYIEKPYNHQDIKTKLVYTTDSSSPLIIDAENGKALTWNGEYMESIKTRNITDQQKEEIFKTGKSTEKFSSPIGSEKAEQVIKEKIKKLFGDGYDINSINYEENENGYLGKGMKVWYADFVKKGNNTNFGPPEGSISINALTEELVRMDKFNFNDKSDEKFQPKLNWEQGYDNAISFIAKNCPQKIKEINTEQKNYNNQSYIYGGIPNRFITFNFGRIVNGVGFNNSIPYNNDGINITFDTKTGEMNSYSCVWQDKLDLPTATNTISNDKAKEIFLSANKPQLIYLLLNKGENMDKVNSKLQLVYSVGNLNSPLNSIDAYTGELLNFYGENIDENMDVFKSKVKGSDVEKESTILASQGIIDIKDFKLDSEITRLQLVKILVNAKGFNPYLKGMNELSFTKGIGDKDSTDYKYVQLGVMYGIIEDKKEVFKGEELVTREELAKSLVKLLGYDKIAEIKGLLNITYTDGNMISEDKVGYVSLAGGLKLIEASIDNKIRPKDTVTMSELIKAVYTALGSLRK</sequence>
<keyword evidence="1" id="KW-0732">Signal</keyword>
<protein>
    <submittedName>
        <fullName evidence="3">Peptidase propeptide and YPEB domain protein</fullName>
    </submittedName>
</protein>
<feature type="signal peptide" evidence="1">
    <location>
        <begin position="1"/>
        <end position="24"/>
    </location>
</feature>
<dbReference type="AlphaFoldDB" id="A0A162TCJ9"/>
<gene>
    <name evidence="3" type="ORF">CLMAG_22800</name>
</gene>
<evidence type="ECO:0000313" key="4">
    <source>
        <dbReference type="Proteomes" id="UP000076603"/>
    </source>
</evidence>
<evidence type="ECO:0000313" key="3">
    <source>
        <dbReference type="EMBL" id="KZL92471.1"/>
    </source>
</evidence>
<dbReference type="EMBL" id="LWAE01000002">
    <property type="protein sequence ID" value="KZL92471.1"/>
    <property type="molecule type" value="Genomic_DNA"/>
</dbReference>
<dbReference type="PATRIC" id="fig|1121326.3.peg.2277"/>
<keyword evidence="4" id="KW-1185">Reference proteome</keyword>
<organism evidence="3 4">
    <name type="scientific">Clostridium magnum DSM 2767</name>
    <dbReference type="NCBI Taxonomy" id="1121326"/>
    <lineage>
        <taxon>Bacteria</taxon>
        <taxon>Bacillati</taxon>
        <taxon>Bacillota</taxon>
        <taxon>Clostridia</taxon>
        <taxon>Eubacteriales</taxon>
        <taxon>Clostridiaceae</taxon>
        <taxon>Clostridium</taxon>
    </lineage>
</organism>